<proteinExistence type="predicted"/>
<organism evidence="1 2">
    <name type="scientific">Oceanobacillus profundus</name>
    <dbReference type="NCBI Taxonomy" id="372463"/>
    <lineage>
        <taxon>Bacteria</taxon>
        <taxon>Bacillati</taxon>
        <taxon>Bacillota</taxon>
        <taxon>Bacilli</taxon>
        <taxon>Bacillales</taxon>
        <taxon>Bacillaceae</taxon>
        <taxon>Oceanobacillus</taxon>
    </lineage>
</organism>
<comment type="caution">
    <text evidence="1">The sequence shown here is derived from an EMBL/GenBank/DDBJ whole genome shotgun (WGS) entry which is preliminary data.</text>
</comment>
<name>A0A417YGQ3_9BACI</name>
<keyword evidence="2" id="KW-1185">Reference proteome</keyword>
<dbReference type="OrthoDB" id="2974417at2"/>
<dbReference type="RefSeq" id="WP_118889549.1">
    <property type="nucleotide sequence ID" value="NZ_PHUT01000007.1"/>
</dbReference>
<gene>
    <name evidence="1" type="ORF">D1B32_12195</name>
</gene>
<dbReference type="Proteomes" id="UP000285456">
    <property type="component" value="Unassembled WGS sequence"/>
</dbReference>
<evidence type="ECO:0000313" key="2">
    <source>
        <dbReference type="Proteomes" id="UP000285456"/>
    </source>
</evidence>
<sequence>MPSPTIEYTPYEFIENLPSLSIGKRIVIVGESHDGPYYEPIIVHNMKVAEGIYQYGPLLERYRDALQVDDSIEVIFLRIEENRFDKAYQVLLSYTFDLIYFDNFNFGKSEEDIQKYLDFAGEKEYQGELVHGFFSIEPHDDLDKINSIISSFTFDNSIDIQEMGKYISLVLNQTSGYVGAMIYAALVTSLNPEVSPVNKQLDIYLHTEYTKNELLQFQKQGIVAFRSSILNGNVISNATCAVQTPGSVHKSISNFRISQHLINELSNVFHNEIGEVQNEIQINRIQALIEEKLQDFIDLNRIRQGDYTIIANNIQGEINIELEFVPIFTTSTMTGHTKLNIYR</sequence>
<accession>A0A417YGQ3</accession>
<dbReference type="EMBL" id="QWEH01000007">
    <property type="protein sequence ID" value="RHW31991.1"/>
    <property type="molecule type" value="Genomic_DNA"/>
</dbReference>
<evidence type="ECO:0000313" key="1">
    <source>
        <dbReference type="EMBL" id="RHW31991.1"/>
    </source>
</evidence>
<reference evidence="1 2" key="1">
    <citation type="journal article" date="2007" name="Int. J. Syst. Evol. Microbiol.">
        <title>Oceanobacillus profundus sp. nov., isolated from a deep-sea sediment core.</title>
        <authorList>
            <person name="Kim Y.G."/>
            <person name="Choi D.H."/>
            <person name="Hyun S."/>
            <person name="Cho B.C."/>
        </authorList>
    </citation>
    <scope>NUCLEOTIDE SEQUENCE [LARGE SCALE GENOMIC DNA]</scope>
    <source>
        <strain evidence="1 2">DSM 18246</strain>
    </source>
</reference>
<dbReference type="AlphaFoldDB" id="A0A417YGQ3"/>
<protein>
    <submittedName>
        <fullName evidence="1">Uncharacterized protein</fullName>
    </submittedName>
</protein>